<accession>A0A0F9KSS1</accession>
<feature type="non-terminal residue" evidence="1">
    <location>
        <position position="1"/>
    </location>
</feature>
<gene>
    <name evidence="1" type="ORF">LCGC14_1290400</name>
</gene>
<dbReference type="EMBL" id="LAZR01007433">
    <property type="protein sequence ID" value="KKM85309.1"/>
    <property type="molecule type" value="Genomic_DNA"/>
</dbReference>
<evidence type="ECO:0000313" key="1">
    <source>
        <dbReference type="EMBL" id="KKM85309.1"/>
    </source>
</evidence>
<organism evidence="1">
    <name type="scientific">marine sediment metagenome</name>
    <dbReference type="NCBI Taxonomy" id="412755"/>
    <lineage>
        <taxon>unclassified sequences</taxon>
        <taxon>metagenomes</taxon>
        <taxon>ecological metagenomes</taxon>
    </lineage>
</organism>
<reference evidence="1" key="1">
    <citation type="journal article" date="2015" name="Nature">
        <title>Complex archaea that bridge the gap between prokaryotes and eukaryotes.</title>
        <authorList>
            <person name="Spang A."/>
            <person name="Saw J.H."/>
            <person name="Jorgensen S.L."/>
            <person name="Zaremba-Niedzwiedzka K."/>
            <person name="Martijn J."/>
            <person name="Lind A.E."/>
            <person name="van Eijk R."/>
            <person name="Schleper C."/>
            <person name="Guy L."/>
            <person name="Ettema T.J."/>
        </authorList>
    </citation>
    <scope>NUCLEOTIDE SEQUENCE</scope>
</reference>
<proteinExistence type="predicted"/>
<comment type="caution">
    <text evidence="1">The sequence shown here is derived from an EMBL/GenBank/DDBJ whole genome shotgun (WGS) entry which is preliminary data.</text>
</comment>
<sequence>INYKKNTREKHMGFLDLMPPDTFLENLGISAFIFNQSEVALSEIHGNFKIERIRLKNKIKEMVKLKLIKIEKIAAKNDIKITSTNTLGFFFKSFLEQIISKKRYEKDVSHKNIRKKRRRDKYDNVVIKSTPKLADFLETMHFFVRSTEKQLKKKGYI</sequence>
<protein>
    <submittedName>
        <fullName evidence="1">Uncharacterized protein</fullName>
    </submittedName>
</protein>
<name>A0A0F9KSS1_9ZZZZ</name>
<dbReference type="AlphaFoldDB" id="A0A0F9KSS1"/>